<dbReference type="Proteomes" id="UP000000268">
    <property type="component" value="Chromosome"/>
</dbReference>
<dbReference type="HOGENOM" id="CLU_2646142_0_0_3"/>
<dbReference type="EMBL" id="CP000828">
    <property type="protein sequence ID" value="ABW26240.1"/>
    <property type="molecule type" value="Genomic_DNA"/>
</dbReference>
<dbReference type="InterPro" id="IPR054610">
    <property type="entry name" value="NNH"/>
</dbReference>
<dbReference type="KEGG" id="amr:AM1_1204"/>
<dbReference type="OrthoDB" id="443465at2"/>
<keyword evidence="3" id="KW-1185">Reference proteome</keyword>
<evidence type="ECO:0000313" key="3">
    <source>
        <dbReference type="Proteomes" id="UP000000268"/>
    </source>
</evidence>
<organism evidence="2 3">
    <name type="scientific">Acaryochloris marina (strain MBIC 11017)</name>
    <dbReference type="NCBI Taxonomy" id="329726"/>
    <lineage>
        <taxon>Bacteria</taxon>
        <taxon>Bacillati</taxon>
        <taxon>Cyanobacteriota</taxon>
        <taxon>Cyanophyceae</taxon>
        <taxon>Acaryochloridales</taxon>
        <taxon>Acaryochloridaceae</taxon>
        <taxon>Acaryochloris</taxon>
    </lineage>
</organism>
<sequence>MPIEIGPLVGAIAKVAAPIAVNKLQRTEAVIKLLKQFNLDPEHPPEEFSSVYAYALVEYGVGKPKPMLELLRQDIL</sequence>
<feature type="domain" description="NACHT N-terminal helical" evidence="1">
    <location>
        <begin position="6"/>
        <end position="74"/>
    </location>
</feature>
<evidence type="ECO:0000313" key="2">
    <source>
        <dbReference type="EMBL" id="ABW26240.1"/>
    </source>
</evidence>
<proteinExistence type="predicted"/>
<protein>
    <recommendedName>
        <fullName evidence="1">NACHT N-terminal helical domain-containing protein</fullName>
    </recommendedName>
</protein>
<evidence type="ECO:0000259" key="1">
    <source>
        <dbReference type="Pfam" id="PF22736"/>
    </source>
</evidence>
<reference evidence="2 3" key="1">
    <citation type="journal article" date="2008" name="Proc. Natl. Acad. Sci. U.S.A.">
        <title>Niche adaptation and genome expansion in the chlorophyll d-producing cyanobacterium Acaryochloris marina.</title>
        <authorList>
            <person name="Swingley W.D."/>
            <person name="Chen M."/>
            <person name="Cheung P.C."/>
            <person name="Conrad A.L."/>
            <person name="Dejesa L.C."/>
            <person name="Hao J."/>
            <person name="Honchak B.M."/>
            <person name="Karbach L.E."/>
            <person name="Kurdoglu A."/>
            <person name="Lahiri S."/>
            <person name="Mastrian S.D."/>
            <person name="Miyashita H."/>
            <person name="Page L."/>
            <person name="Ramakrishna P."/>
            <person name="Satoh S."/>
            <person name="Sattley W.M."/>
            <person name="Shimada Y."/>
            <person name="Taylor H.L."/>
            <person name="Tomo T."/>
            <person name="Tsuchiya T."/>
            <person name="Wang Z.T."/>
            <person name="Raymond J."/>
            <person name="Mimuro M."/>
            <person name="Blankenship R.E."/>
            <person name="Touchman J.W."/>
        </authorList>
    </citation>
    <scope>NUCLEOTIDE SEQUENCE [LARGE SCALE GENOMIC DNA]</scope>
    <source>
        <strain evidence="3">MBIC 11017</strain>
    </source>
</reference>
<dbReference type="Pfam" id="PF22736">
    <property type="entry name" value="NNH5"/>
    <property type="match status" value="1"/>
</dbReference>
<dbReference type="AlphaFoldDB" id="B0C3Y0"/>
<name>B0C3Y0_ACAM1</name>
<gene>
    <name evidence="2" type="ordered locus">AM1_1204</name>
</gene>
<accession>B0C3Y0</accession>
<dbReference type="eggNOG" id="COG5635">
    <property type="taxonomic scope" value="Bacteria"/>
</dbReference>